<evidence type="ECO:0000256" key="4">
    <source>
        <dbReference type="SAM" id="MobiDB-lite"/>
    </source>
</evidence>
<dbReference type="RefSeq" id="WP_134717626.1">
    <property type="nucleotide sequence ID" value="NZ_SDKM01000016.1"/>
</dbReference>
<accession>A0A4Q4ZE85</accession>
<dbReference type="Gene3D" id="1.10.10.10">
    <property type="entry name" value="Winged helix-like DNA-binding domain superfamily/Winged helix DNA-binding domain"/>
    <property type="match status" value="1"/>
</dbReference>
<dbReference type="PROSITE" id="PS51462">
    <property type="entry name" value="NUDIX"/>
    <property type="match status" value="1"/>
</dbReference>
<dbReference type="InterPro" id="IPR015797">
    <property type="entry name" value="NUDIX_hydrolase-like_dom_sf"/>
</dbReference>
<evidence type="ECO:0000259" key="5">
    <source>
        <dbReference type="PROSITE" id="PS51462"/>
    </source>
</evidence>
<dbReference type="AlphaFoldDB" id="A0A4Q4ZE85"/>
<dbReference type="InterPro" id="IPR020476">
    <property type="entry name" value="Nudix_hydrolase"/>
</dbReference>
<dbReference type="InterPro" id="IPR000086">
    <property type="entry name" value="NUDIX_hydrolase_dom"/>
</dbReference>
<keyword evidence="7" id="KW-1185">Reference proteome</keyword>
<dbReference type="Proteomes" id="UP000295198">
    <property type="component" value="Unassembled WGS sequence"/>
</dbReference>
<dbReference type="PANTHER" id="PTHR43736">
    <property type="entry name" value="ADP-RIBOSE PYROPHOSPHATASE"/>
    <property type="match status" value="1"/>
</dbReference>
<protein>
    <submittedName>
        <fullName evidence="6">NUDIX domain-containing protein</fullName>
    </submittedName>
</protein>
<dbReference type="PROSITE" id="PS00893">
    <property type="entry name" value="NUDIX_BOX"/>
    <property type="match status" value="1"/>
</dbReference>
<dbReference type="InterPro" id="IPR036388">
    <property type="entry name" value="WH-like_DNA-bd_sf"/>
</dbReference>
<evidence type="ECO:0000313" key="6">
    <source>
        <dbReference type="EMBL" id="RYP85514.1"/>
    </source>
</evidence>
<gene>
    <name evidence="6" type="ORF">EKO23_12185</name>
</gene>
<dbReference type="PRINTS" id="PR00502">
    <property type="entry name" value="NUDIXFAMILY"/>
</dbReference>
<keyword evidence="2 3" id="KW-0378">Hydrolase</keyword>
<organism evidence="6 7">
    <name type="scientific">Nocardioides guangzhouensis</name>
    <dbReference type="NCBI Taxonomy" id="2497878"/>
    <lineage>
        <taxon>Bacteria</taxon>
        <taxon>Bacillati</taxon>
        <taxon>Actinomycetota</taxon>
        <taxon>Actinomycetes</taxon>
        <taxon>Propionibacteriales</taxon>
        <taxon>Nocardioidaceae</taxon>
        <taxon>Nocardioides</taxon>
    </lineage>
</organism>
<sequence>MAYESEYPPFYVTVDIVVLAIRDGRLNALAIRRGPGHDEGKWALPGGFVGIDEDLEPAARRELEEETGFSVHRDALQQVGTYGAPDRDPRYLRVVSVAWLAAVPDASAVVAGTDAAHAEWRPVDDLLAEDLAFDHHRILADARDRARVLVDSPPPGTRPLAAAFLPSDEFSLSRLRSVYEAVLGRELDPGNFQRRVKTTQGLVTPTGRREPAAGGRGRPAELFRIRG</sequence>
<dbReference type="PANTHER" id="PTHR43736:SF4">
    <property type="entry name" value="SLR1690 PROTEIN"/>
    <property type="match status" value="1"/>
</dbReference>
<dbReference type="InterPro" id="IPR020084">
    <property type="entry name" value="NUDIX_hydrolase_CS"/>
</dbReference>
<feature type="domain" description="Nudix hydrolase" evidence="5">
    <location>
        <begin position="9"/>
        <end position="143"/>
    </location>
</feature>
<dbReference type="EMBL" id="SDKM01000016">
    <property type="protein sequence ID" value="RYP85514.1"/>
    <property type="molecule type" value="Genomic_DNA"/>
</dbReference>
<comment type="caution">
    <text evidence="6">The sequence shown here is derived from an EMBL/GenBank/DDBJ whole genome shotgun (WGS) entry which is preliminary data.</text>
</comment>
<name>A0A4Q4ZE85_9ACTN</name>
<dbReference type="SUPFAM" id="SSF46785">
    <property type="entry name" value="Winged helix' DNA-binding domain"/>
    <property type="match status" value="1"/>
</dbReference>
<comment type="similarity">
    <text evidence="1 3">Belongs to the Nudix hydrolase family.</text>
</comment>
<dbReference type="GO" id="GO:0016787">
    <property type="term" value="F:hydrolase activity"/>
    <property type="evidence" value="ECO:0007669"/>
    <property type="project" value="UniProtKB-KW"/>
</dbReference>
<evidence type="ECO:0000256" key="3">
    <source>
        <dbReference type="RuleBase" id="RU003476"/>
    </source>
</evidence>
<dbReference type="OrthoDB" id="9786141at2"/>
<dbReference type="SUPFAM" id="SSF55811">
    <property type="entry name" value="Nudix"/>
    <property type="match status" value="1"/>
</dbReference>
<dbReference type="InterPro" id="IPR054105">
    <property type="entry name" value="WHD_NrtR"/>
</dbReference>
<dbReference type="Pfam" id="PF00293">
    <property type="entry name" value="NUDIX"/>
    <property type="match status" value="1"/>
</dbReference>
<feature type="region of interest" description="Disordered" evidence="4">
    <location>
        <begin position="204"/>
        <end position="227"/>
    </location>
</feature>
<dbReference type="Pfam" id="PF21906">
    <property type="entry name" value="WHD_NrtR"/>
    <property type="match status" value="1"/>
</dbReference>
<dbReference type="InterPro" id="IPR036390">
    <property type="entry name" value="WH_DNA-bd_sf"/>
</dbReference>
<evidence type="ECO:0000256" key="1">
    <source>
        <dbReference type="ARBA" id="ARBA00005582"/>
    </source>
</evidence>
<evidence type="ECO:0000313" key="7">
    <source>
        <dbReference type="Proteomes" id="UP000295198"/>
    </source>
</evidence>
<reference evidence="6 7" key="1">
    <citation type="submission" date="2019-01" db="EMBL/GenBank/DDBJ databases">
        <title>Nocardioides guangzhouensis sp. nov., an actinobacterium isolated from soil.</title>
        <authorList>
            <person name="Fu Y."/>
            <person name="Cai Y."/>
            <person name="Lin Z."/>
            <person name="Chen P."/>
        </authorList>
    </citation>
    <scope>NUCLEOTIDE SEQUENCE [LARGE SCALE GENOMIC DNA]</scope>
    <source>
        <strain evidence="6 7">130</strain>
    </source>
</reference>
<dbReference type="CDD" id="cd18873">
    <property type="entry name" value="NUDIX_NadM_like"/>
    <property type="match status" value="1"/>
</dbReference>
<feature type="compositionally biased region" description="Basic and acidic residues" evidence="4">
    <location>
        <begin position="218"/>
        <end position="227"/>
    </location>
</feature>
<dbReference type="Gene3D" id="3.90.79.10">
    <property type="entry name" value="Nucleoside Triphosphate Pyrophosphohydrolase"/>
    <property type="match status" value="1"/>
</dbReference>
<evidence type="ECO:0000256" key="2">
    <source>
        <dbReference type="ARBA" id="ARBA00022801"/>
    </source>
</evidence>
<proteinExistence type="inferred from homology"/>